<dbReference type="PANTHER" id="PTHR24365">
    <property type="entry name" value="TOLL-LIKE RECEPTOR"/>
    <property type="match status" value="1"/>
</dbReference>
<dbReference type="GO" id="GO:0004888">
    <property type="term" value="F:transmembrane signaling receptor activity"/>
    <property type="evidence" value="ECO:0007669"/>
    <property type="project" value="InterPro"/>
</dbReference>
<comment type="similarity">
    <text evidence="2">Belongs to the Toll-like receptor family.</text>
</comment>
<evidence type="ECO:0000256" key="8">
    <source>
        <dbReference type="ARBA" id="ARBA00023136"/>
    </source>
</evidence>
<feature type="domain" description="TIR" evidence="12">
    <location>
        <begin position="610"/>
        <end position="750"/>
    </location>
</feature>
<evidence type="ECO:0000256" key="5">
    <source>
        <dbReference type="ARBA" id="ARBA00022729"/>
    </source>
</evidence>
<keyword evidence="6" id="KW-0677">Repeat</keyword>
<dbReference type="Gene3D" id="3.40.50.10140">
    <property type="entry name" value="Toll/interleukin-1 receptor homology (TIR) domain"/>
    <property type="match status" value="1"/>
</dbReference>
<dbReference type="GeneID" id="20249063"/>
<keyword evidence="8" id="KW-0472">Membrane</keyword>
<comment type="subcellular location">
    <subcellularLocation>
        <location evidence="1">Membrane</location>
        <topology evidence="1">Single-pass type I membrane protein</topology>
    </subcellularLocation>
</comment>
<dbReference type="InterPro" id="IPR001611">
    <property type="entry name" value="Leu-rich_rpt"/>
</dbReference>
<dbReference type="PROSITE" id="PS51450">
    <property type="entry name" value="LRR"/>
    <property type="match status" value="3"/>
</dbReference>
<evidence type="ECO:0000313" key="13">
    <source>
        <dbReference type="EMBL" id="ESO93115.1"/>
    </source>
</evidence>
<accession>V4ADC0</accession>
<dbReference type="PANTHER" id="PTHR24365:SF541">
    <property type="entry name" value="PROTEIN TOLL-RELATED"/>
    <property type="match status" value="1"/>
</dbReference>
<evidence type="ECO:0000256" key="10">
    <source>
        <dbReference type="ARBA" id="ARBA00023180"/>
    </source>
</evidence>
<dbReference type="OrthoDB" id="6118644at2759"/>
<evidence type="ECO:0000256" key="6">
    <source>
        <dbReference type="ARBA" id="ARBA00022737"/>
    </source>
</evidence>
<dbReference type="InterPro" id="IPR017241">
    <property type="entry name" value="Toll-like_receptor"/>
</dbReference>
<keyword evidence="3" id="KW-0433">Leucine-rich repeat</keyword>
<gene>
    <name evidence="13" type="ORF">LOTGIDRAFT_232844</name>
</gene>
<dbReference type="SMART" id="SM00369">
    <property type="entry name" value="LRR_TYP"/>
    <property type="match status" value="9"/>
</dbReference>
<proteinExistence type="inferred from homology"/>
<keyword evidence="5 11" id="KW-0732">Signal</keyword>
<name>V4ADC0_LOTGI</name>
<dbReference type="GO" id="GO:0002224">
    <property type="term" value="P:toll-like receptor signaling pathway"/>
    <property type="evidence" value="ECO:0007669"/>
    <property type="project" value="InterPro"/>
</dbReference>
<evidence type="ECO:0000256" key="9">
    <source>
        <dbReference type="ARBA" id="ARBA00023170"/>
    </source>
</evidence>
<dbReference type="OMA" id="CNCNDAL"/>
<keyword evidence="10" id="KW-0325">Glycoprotein</keyword>
<dbReference type="HOGENOM" id="CLU_006000_1_1_1"/>
<organism evidence="13 14">
    <name type="scientific">Lottia gigantea</name>
    <name type="common">Giant owl limpet</name>
    <dbReference type="NCBI Taxonomy" id="225164"/>
    <lineage>
        <taxon>Eukaryota</taxon>
        <taxon>Metazoa</taxon>
        <taxon>Spiralia</taxon>
        <taxon>Lophotrochozoa</taxon>
        <taxon>Mollusca</taxon>
        <taxon>Gastropoda</taxon>
        <taxon>Patellogastropoda</taxon>
        <taxon>Lottioidea</taxon>
        <taxon>Lottiidae</taxon>
        <taxon>Lottia</taxon>
    </lineage>
</organism>
<dbReference type="InterPro" id="IPR032675">
    <property type="entry name" value="LRR_dom_sf"/>
</dbReference>
<keyword evidence="4" id="KW-0812">Transmembrane</keyword>
<evidence type="ECO:0000256" key="11">
    <source>
        <dbReference type="SAM" id="SignalP"/>
    </source>
</evidence>
<dbReference type="GO" id="GO:0006955">
    <property type="term" value="P:immune response"/>
    <property type="evidence" value="ECO:0007669"/>
    <property type="project" value="InterPro"/>
</dbReference>
<evidence type="ECO:0000256" key="3">
    <source>
        <dbReference type="ARBA" id="ARBA00022614"/>
    </source>
</evidence>
<dbReference type="AlphaFoldDB" id="V4ADC0"/>
<dbReference type="KEGG" id="lgi:LOTGIDRAFT_232844"/>
<dbReference type="SUPFAM" id="SSF52058">
    <property type="entry name" value="L domain-like"/>
    <property type="match status" value="2"/>
</dbReference>
<dbReference type="SMART" id="SM00255">
    <property type="entry name" value="TIR"/>
    <property type="match status" value="1"/>
</dbReference>
<dbReference type="InterPro" id="IPR035897">
    <property type="entry name" value="Toll_tir_struct_dom_sf"/>
</dbReference>
<dbReference type="SUPFAM" id="SSF52200">
    <property type="entry name" value="Toll/Interleukin receptor TIR domain"/>
    <property type="match status" value="1"/>
</dbReference>
<dbReference type="PIRSF" id="PIRSF037595">
    <property type="entry name" value="Toll-like_receptor"/>
    <property type="match status" value="1"/>
</dbReference>
<dbReference type="Pfam" id="PF13855">
    <property type="entry name" value="LRR_8"/>
    <property type="match status" value="3"/>
</dbReference>
<evidence type="ECO:0000259" key="12">
    <source>
        <dbReference type="PROSITE" id="PS50104"/>
    </source>
</evidence>
<dbReference type="STRING" id="225164.V4ADC0"/>
<evidence type="ECO:0000256" key="2">
    <source>
        <dbReference type="ARBA" id="ARBA00009634"/>
    </source>
</evidence>
<reference evidence="13 14" key="1">
    <citation type="journal article" date="2013" name="Nature">
        <title>Insights into bilaterian evolution from three spiralian genomes.</title>
        <authorList>
            <person name="Simakov O."/>
            <person name="Marletaz F."/>
            <person name="Cho S.J."/>
            <person name="Edsinger-Gonzales E."/>
            <person name="Havlak P."/>
            <person name="Hellsten U."/>
            <person name="Kuo D.H."/>
            <person name="Larsson T."/>
            <person name="Lv J."/>
            <person name="Arendt D."/>
            <person name="Savage R."/>
            <person name="Osoegawa K."/>
            <person name="de Jong P."/>
            <person name="Grimwood J."/>
            <person name="Chapman J.A."/>
            <person name="Shapiro H."/>
            <person name="Aerts A."/>
            <person name="Otillar R.P."/>
            <person name="Terry A.Y."/>
            <person name="Boore J.L."/>
            <person name="Grigoriev I.V."/>
            <person name="Lindberg D.R."/>
            <person name="Seaver E.C."/>
            <person name="Weisblat D.A."/>
            <person name="Putnam N.H."/>
            <person name="Rokhsar D.S."/>
        </authorList>
    </citation>
    <scope>NUCLEOTIDE SEQUENCE [LARGE SCALE GENOMIC DNA]</scope>
</reference>
<evidence type="ECO:0000313" key="14">
    <source>
        <dbReference type="Proteomes" id="UP000030746"/>
    </source>
</evidence>
<dbReference type="Proteomes" id="UP000030746">
    <property type="component" value="Unassembled WGS sequence"/>
</dbReference>
<keyword evidence="14" id="KW-1185">Reference proteome</keyword>
<evidence type="ECO:0000256" key="1">
    <source>
        <dbReference type="ARBA" id="ARBA00004479"/>
    </source>
</evidence>
<feature type="chain" id="PRO_5004718532" description="TIR domain-containing protein" evidence="11">
    <location>
        <begin position="21"/>
        <end position="753"/>
    </location>
</feature>
<dbReference type="EMBL" id="KB201977">
    <property type="protein sequence ID" value="ESO93115.1"/>
    <property type="molecule type" value="Genomic_DNA"/>
</dbReference>
<keyword evidence="7" id="KW-1133">Transmembrane helix</keyword>
<sequence>MHVICVIGFISAFIVFEVSGVNFKQSVRSHVNDTAGSNRIKRLPKVLKRYANRHDVSIANKFGVSRNGNELTNGNEPSRVPCVNSTTNQSVCLCSSDGTFTDCSRRNLTFFPIVPLETKTLNMSGNSLKNLDQDSLTNISTLSKSLKSLDISKNNISYIENGSLSNFTVLKILNVSVNHISNIAIENLTSGISTQLEHLILEGLQLKELPYLSMPHLNNTRLSTFSVKNNSIRKVSTTDVFQSLKKLKYLDLSFNSIRHILIEHSESLESFSLSSNELTGIPHCCKNGTKFPNLTWLFLDDNCIHDLHTDRLDCLDKLELLNISATKIRRVSTNSFAGFKSLQRLTLERTDSLRYLEPYAFNSSSLERVYIRFNDLEFTSEQVDTATILQLCRGLVKLDLSGNWMPMLNNTLWDYLLRNVSNLIYLDISYSGILFLPEAIPNNLLKLQSLHVTDNAIDFIPNGYFNPLIELKTLYLNGNRLTTITEQDFPPSFTYHLDFINVAYNPFVCNCDLLWFIEFTNKNKHKMDCYPTEYECSKIRRKLISQFKINKKSCLLRKETSKIIKCTCIAALSLILIMTVVYRYRWRLRYTLYFLNFNRRKCSTNRGTVYTHDVYISSAHANFNTVYYKIIMELESKGLKVYFPHRDGMPGTMVLGDCLDRIDNSKRVILCLSNAYSHDNLCEFEAHMALERSLIEHGDSNALIVIVLEEICSLNVTKIIHKLIRTGDYLIWDENHASDNLFWRQLGERMEII</sequence>
<dbReference type="GO" id="GO:0005886">
    <property type="term" value="C:plasma membrane"/>
    <property type="evidence" value="ECO:0007669"/>
    <property type="project" value="TreeGrafter"/>
</dbReference>
<dbReference type="PROSITE" id="PS50104">
    <property type="entry name" value="TIR"/>
    <property type="match status" value="1"/>
</dbReference>
<dbReference type="InterPro" id="IPR003591">
    <property type="entry name" value="Leu-rich_rpt_typical-subtyp"/>
</dbReference>
<protein>
    <recommendedName>
        <fullName evidence="12">TIR domain-containing protein</fullName>
    </recommendedName>
</protein>
<dbReference type="Gene3D" id="3.80.10.10">
    <property type="entry name" value="Ribonuclease Inhibitor"/>
    <property type="match status" value="2"/>
</dbReference>
<feature type="signal peptide" evidence="11">
    <location>
        <begin position="1"/>
        <end position="20"/>
    </location>
</feature>
<evidence type="ECO:0000256" key="7">
    <source>
        <dbReference type="ARBA" id="ARBA00022989"/>
    </source>
</evidence>
<evidence type="ECO:0000256" key="4">
    <source>
        <dbReference type="ARBA" id="ARBA00022692"/>
    </source>
</evidence>
<dbReference type="CTD" id="20249063"/>
<dbReference type="InterPro" id="IPR000157">
    <property type="entry name" value="TIR_dom"/>
</dbReference>
<dbReference type="Pfam" id="PF13676">
    <property type="entry name" value="TIR_2"/>
    <property type="match status" value="1"/>
</dbReference>
<dbReference type="RefSeq" id="XP_009056315.1">
    <property type="nucleotide sequence ID" value="XM_009058067.1"/>
</dbReference>
<keyword evidence="9" id="KW-0675">Receptor</keyword>
<dbReference type="SMART" id="SM00365">
    <property type="entry name" value="LRR_SD22"/>
    <property type="match status" value="4"/>
</dbReference>